<dbReference type="OMA" id="YSKWRSI"/>
<name>V4KJW0_EUTSA</name>
<feature type="domain" description="DNA/RNA-binding protein Alba-like" evidence="3">
    <location>
        <begin position="230"/>
        <end position="294"/>
    </location>
</feature>
<feature type="region of interest" description="Disordered" evidence="1">
    <location>
        <begin position="391"/>
        <end position="532"/>
    </location>
</feature>
<gene>
    <name evidence="4" type="ORF">EUTSA_v10019591mg</name>
</gene>
<dbReference type="Gene3D" id="3.30.110.20">
    <property type="entry name" value="Alba-like domain"/>
    <property type="match status" value="1"/>
</dbReference>
<dbReference type="eggNOG" id="KOG2567">
    <property type="taxonomic scope" value="Eukaryota"/>
</dbReference>
<dbReference type="Gramene" id="ESQ27533">
    <property type="protein sequence ID" value="ESQ27533"/>
    <property type="gene ID" value="EUTSA_v10019591mg"/>
</dbReference>
<dbReference type="InterPro" id="IPR036249">
    <property type="entry name" value="Thioredoxin-like_sf"/>
</dbReference>
<dbReference type="InterPro" id="IPR036882">
    <property type="entry name" value="Alba-like_dom_sf"/>
</dbReference>
<dbReference type="AlphaFoldDB" id="V4KJW0"/>
<dbReference type="InterPro" id="IPR002775">
    <property type="entry name" value="DNA/RNA-bd_Alba-like"/>
</dbReference>
<reference evidence="4 5" key="1">
    <citation type="journal article" date="2013" name="Front. Plant Sci.">
        <title>The Reference Genome of the Halophytic Plant Eutrema salsugineum.</title>
        <authorList>
            <person name="Yang R."/>
            <person name="Jarvis D.E."/>
            <person name="Chen H."/>
            <person name="Beilstein M.A."/>
            <person name="Grimwood J."/>
            <person name="Jenkins J."/>
            <person name="Shu S."/>
            <person name="Prochnik S."/>
            <person name="Xin M."/>
            <person name="Ma C."/>
            <person name="Schmutz J."/>
            <person name="Wing R.A."/>
            <person name="Mitchell-Olds T."/>
            <person name="Schumaker K.S."/>
            <person name="Wang X."/>
        </authorList>
    </citation>
    <scope>NUCLEOTIDE SEQUENCE [LARGE SCALE GENOMIC DNA]</scope>
</reference>
<dbReference type="GO" id="GO:0003676">
    <property type="term" value="F:nucleic acid binding"/>
    <property type="evidence" value="ECO:0007669"/>
    <property type="project" value="InterPro"/>
</dbReference>
<evidence type="ECO:0000313" key="4">
    <source>
        <dbReference type="EMBL" id="ESQ27533.1"/>
    </source>
</evidence>
<keyword evidence="5" id="KW-1185">Reference proteome</keyword>
<proteinExistence type="predicted"/>
<dbReference type="Pfam" id="PF01918">
    <property type="entry name" value="Alba"/>
    <property type="match status" value="1"/>
</dbReference>
<evidence type="ECO:0000256" key="1">
    <source>
        <dbReference type="SAM" id="MobiDB-lite"/>
    </source>
</evidence>
<evidence type="ECO:0000313" key="5">
    <source>
        <dbReference type="Proteomes" id="UP000030689"/>
    </source>
</evidence>
<organism evidence="4 5">
    <name type="scientific">Eutrema salsugineum</name>
    <name type="common">Saltwater cress</name>
    <name type="synonym">Sisymbrium salsugineum</name>
    <dbReference type="NCBI Taxonomy" id="72664"/>
    <lineage>
        <taxon>Eukaryota</taxon>
        <taxon>Viridiplantae</taxon>
        <taxon>Streptophyta</taxon>
        <taxon>Embryophyta</taxon>
        <taxon>Tracheophyta</taxon>
        <taxon>Spermatophyta</taxon>
        <taxon>Magnoliopsida</taxon>
        <taxon>eudicotyledons</taxon>
        <taxon>Gunneridae</taxon>
        <taxon>Pentapetalae</taxon>
        <taxon>rosids</taxon>
        <taxon>malvids</taxon>
        <taxon>Brassicales</taxon>
        <taxon>Brassicaceae</taxon>
        <taxon>Eutremeae</taxon>
        <taxon>Eutrema</taxon>
    </lineage>
</organism>
<dbReference type="FunFam" id="3.30.110.20:FF:000003">
    <property type="entry name" value="DNA/RNA-binding protein Alba 1"/>
    <property type="match status" value="1"/>
</dbReference>
<dbReference type="SUPFAM" id="SSF82704">
    <property type="entry name" value="AlbA-like"/>
    <property type="match status" value="1"/>
</dbReference>
<dbReference type="Proteomes" id="UP000030689">
    <property type="component" value="Unassembled WGS sequence"/>
</dbReference>
<feature type="compositionally biased region" description="Gly residues" evidence="1">
    <location>
        <begin position="509"/>
        <end position="519"/>
    </location>
</feature>
<sequence>MIRTILLFLVVVVGTQVHAQLVPPARRDGFVYPPGRRVDPDTILIEAFFDPVCPDSRDAWPPLKEALEHYGSRVSLLLHLLPLPYHDNAYVTSRALHIVNTLNANATFSLLEGFFKHQALFYNAQTQLLSRPAVVDKIIKLGTATLGNSYLSVLKSGFSDTKSDRATRVSFKYSASRGVYGTPTFYINGFVLADAGSPLDFGGWRKIIDPLMESYKRVEKPKDQTPIDANEIRITSLGRTRSYITYAMTLLQEKGSSEVVFKAMGRAINKTVNIVELIKRRIPDLHQNTSIGSTDITDTWEPLEEGLLPIETTRHVSMITITLSTKELNTSSVGYQCPIPIEMVKPLGDIDYEGGGRGRGRGRGRGGRALFCLLSAGNAYVNVEYEDGDWERNQSYGRGRGRGRGRSSRGRGRGGYNGPPNEYDEPQDGGYGYGYDAPHEHRGYDDRGGYDGPPQGRGGYNGPPQGRGGYDGPPQGRGGYDGPHQGRGGYDAPPQGRGRGRGRGRGGRGRGGGGRGGGFNNRSDGPPIQAAA</sequence>
<evidence type="ECO:0000256" key="2">
    <source>
        <dbReference type="SAM" id="SignalP"/>
    </source>
</evidence>
<dbReference type="PANTHER" id="PTHR33875:SF2">
    <property type="entry name" value="ACR183CP"/>
    <property type="match status" value="1"/>
</dbReference>
<protein>
    <recommendedName>
        <fullName evidence="3">DNA/RNA-binding protein Alba-like domain-containing protein</fullName>
    </recommendedName>
</protein>
<dbReference type="STRING" id="72664.V4KJW0"/>
<feature type="signal peptide" evidence="2">
    <location>
        <begin position="1"/>
        <end position="19"/>
    </location>
</feature>
<feature type="compositionally biased region" description="Basic and acidic residues" evidence="1">
    <location>
        <begin position="437"/>
        <end position="449"/>
    </location>
</feature>
<feature type="chain" id="PRO_5004722314" description="DNA/RNA-binding protein Alba-like domain-containing protein" evidence="2">
    <location>
        <begin position="20"/>
        <end position="532"/>
    </location>
</feature>
<dbReference type="KEGG" id="eus:EUTSA_v10019591mg"/>
<feature type="compositionally biased region" description="Gly residues" evidence="1">
    <location>
        <begin position="455"/>
        <end position="489"/>
    </location>
</feature>
<dbReference type="EMBL" id="KI517953">
    <property type="protein sequence ID" value="ESQ27533.1"/>
    <property type="molecule type" value="Genomic_DNA"/>
</dbReference>
<accession>V4KJW0</accession>
<feature type="compositionally biased region" description="Basic residues" evidence="1">
    <location>
        <begin position="498"/>
        <end position="508"/>
    </location>
</feature>
<evidence type="ECO:0000259" key="3">
    <source>
        <dbReference type="Pfam" id="PF01918"/>
    </source>
</evidence>
<keyword evidence="2" id="KW-0732">Signal</keyword>
<dbReference type="PANTHER" id="PTHR33875">
    <property type="entry name" value="OS09G0542200 PROTEIN"/>
    <property type="match status" value="1"/>
</dbReference>
<dbReference type="Gene3D" id="3.40.30.10">
    <property type="entry name" value="Glutaredoxin"/>
    <property type="match status" value="1"/>
</dbReference>
<feature type="compositionally biased region" description="Basic residues" evidence="1">
    <location>
        <begin position="399"/>
        <end position="412"/>
    </location>
</feature>
<dbReference type="SUPFAM" id="SSF52833">
    <property type="entry name" value="Thioredoxin-like"/>
    <property type="match status" value="1"/>
</dbReference>
<dbReference type="CDD" id="cd02972">
    <property type="entry name" value="DsbA_family"/>
    <property type="match status" value="1"/>
</dbReference>